<dbReference type="EMBL" id="AWWV01012119">
    <property type="protein sequence ID" value="OMO68999.1"/>
    <property type="molecule type" value="Genomic_DNA"/>
</dbReference>
<dbReference type="CDD" id="cd00051">
    <property type="entry name" value="EFh"/>
    <property type="match status" value="1"/>
</dbReference>
<evidence type="ECO:0000256" key="4">
    <source>
        <dbReference type="ARBA" id="ARBA00022837"/>
    </source>
</evidence>
<gene>
    <name evidence="6" type="ORF">CCACVL1_19711</name>
</gene>
<evidence type="ECO:0000256" key="1">
    <source>
        <dbReference type="ARBA" id="ARBA00022723"/>
    </source>
</evidence>
<keyword evidence="4" id="KW-0106">Calcium</keyword>
<dbReference type="GO" id="GO:0008270">
    <property type="term" value="F:zinc ion binding"/>
    <property type="evidence" value="ECO:0007669"/>
    <property type="project" value="UniProtKB-KW"/>
</dbReference>
<dbReference type="GO" id="GO:0005509">
    <property type="term" value="F:calcium ion binding"/>
    <property type="evidence" value="ECO:0007669"/>
    <property type="project" value="InterPro"/>
</dbReference>
<dbReference type="InterPro" id="IPR018247">
    <property type="entry name" value="EF_Hand_1_Ca_BS"/>
</dbReference>
<dbReference type="OMA" id="CVECFDG"/>
<keyword evidence="2" id="KW-0863">Zinc-finger</keyword>
<dbReference type="SUPFAM" id="SSF47473">
    <property type="entry name" value="EF-hand"/>
    <property type="match status" value="1"/>
</dbReference>
<keyword evidence="3" id="KW-0862">Zinc</keyword>
<dbReference type="InterPro" id="IPR002048">
    <property type="entry name" value="EF_hand_dom"/>
</dbReference>
<evidence type="ECO:0000256" key="2">
    <source>
        <dbReference type="ARBA" id="ARBA00022771"/>
    </source>
</evidence>
<dbReference type="Gene3D" id="1.10.238.10">
    <property type="entry name" value="EF-hand"/>
    <property type="match status" value="1"/>
</dbReference>
<protein>
    <submittedName>
        <fullName evidence="6">Calcium-binding EF-hand</fullName>
    </submittedName>
</protein>
<feature type="domain" description="EF-hand" evidence="5">
    <location>
        <begin position="55"/>
        <end position="90"/>
    </location>
</feature>
<proteinExistence type="predicted"/>
<dbReference type="Gene3D" id="3.30.60.90">
    <property type="match status" value="1"/>
</dbReference>
<sequence>MDEFQETALAYYANLPKSKKEEAIEFFRSLDRNGDGKISIQEYKAALTEAGAGATDIAASLGLFKELDNDGNGTLDFDEVMTLFYLMESGRGYSCDGCGAFLKGVYFTCLTCFNSKSNSFDLCCSCCRNNNFNHHHDIADLVDNFVLLHQIRKIVSTSEEPTPDPDQKSSLEQAVKVASTTSSLLDGFFQFAEILGNLTL</sequence>
<accession>A0A1R3HF72</accession>
<comment type="caution">
    <text evidence="6">The sequence shown here is derived from an EMBL/GenBank/DDBJ whole genome shotgun (WGS) entry which is preliminary data.</text>
</comment>
<dbReference type="PROSITE" id="PS00303">
    <property type="entry name" value="S100_CABP"/>
    <property type="match status" value="1"/>
</dbReference>
<keyword evidence="1" id="KW-0479">Metal-binding</keyword>
<dbReference type="Proteomes" id="UP000188268">
    <property type="component" value="Unassembled WGS sequence"/>
</dbReference>
<dbReference type="AlphaFoldDB" id="A0A1R3HF72"/>
<dbReference type="OrthoDB" id="956291at2759"/>
<dbReference type="SMART" id="SM00054">
    <property type="entry name" value="EFh"/>
    <property type="match status" value="2"/>
</dbReference>
<dbReference type="InterPro" id="IPR043145">
    <property type="entry name" value="Znf_ZZ_sf"/>
</dbReference>
<name>A0A1R3HF72_COCAP</name>
<evidence type="ECO:0000313" key="7">
    <source>
        <dbReference type="Proteomes" id="UP000188268"/>
    </source>
</evidence>
<organism evidence="6 7">
    <name type="scientific">Corchorus capsularis</name>
    <name type="common">Jute</name>
    <dbReference type="NCBI Taxonomy" id="210143"/>
    <lineage>
        <taxon>Eukaryota</taxon>
        <taxon>Viridiplantae</taxon>
        <taxon>Streptophyta</taxon>
        <taxon>Embryophyta</taxon>
        <taxon>Tracheophyta</taxon>
        <taxon>Spermatophyta</taxon>
        <taxon>Magnoliopsida</taxon>
        <taxon>eudicotyledons</taxon>
        <taxon>Gunneridae</taxon>
        <taxon>Pentapetalae</taxon>
        <taxon>rosids</taxon>
        <taxon>malvids</taxon>
        <taxon>Malvales</taxon>
        <taxon>Malvaceae</taxon>
        <taxon>Grewioideae</taxon>
        <taxon>Apeibeae</taxon>
        <taxon>Corchorus</taxon>
    </lineage>
</organism>
<evidence type="ECO:0000313" key="6">
    <source>
        <dbReference type="EMBL" id="OMO68999.1"/>
    </source>
</evidence>
<feature type="domain" description="EF-hand" evidence="5">
    <location>
        <begin position="18"/>
        <end position="53"/>
    </location>
</feature>
<dbReference type="PROSITE" id="PS00018">
    <property type="entry name" value="EF_HAND_1"/>
    <property type="match status" value="2"/>
</dbReference>
<reference evidence="6 7" key="1">
    <citation type="submission" date="2013-09" db="EMBL/GenBank/DDBJ databases">
        <title>Corchorus capsularis genome sequencing.</title>
        <authorList>
            <person name="Alam M."/>
            <person name="Haque M.S."/>
            <person name="Islam M.S."/>
            <person name="Emdad E.M."/>
            <person name="Islam M.M."/>
            <person name="Ahmed B."/>
            <person name="Halim A."/>
            <person name="Hossen Q.M.M."/>
            <person name="Hossain M.Z."/>
            <person name="Ahmed R."/>
            <person name="Khan M.M."/>
            <person name="Islam R."/>
            <person name="Rashid M.M."/>
            <person name="Khan S.A."/>
            <person name="Rahman M.S."/>
            <person name="Alam M."/>
        </authorList>
    </citation>
    <scope>NUCLEOTIDE SEQUENCE [LARGE SCALE GENOMIC DNA]</scope>
    <source>
        <strain evidence="7">cv. CVL-1</strain>
        <tissue evidence="6">Whole seedling</tissue>
    </source>
</reference>
<dbReference type="Gramene" id="OMO68999">
    <property type="protein sequence ID" value="OMO68999"/>
    <property type="gene ID" value="CCACVL1_19711"/>
</dbReference>
<dbReference type="InterPro" id="IPR011992">
    <property type="entry name" value="EF-hand-dom_pair"/>
</dbReference>
<dbReference type="PROSITE" id="PS50222">
    <property type="entry name" value="EF_HAND_2"/>
    <property type="match status" value="2"/>
</dbReference>
<dbReference type="SUPFAM" id="SSF57850">
    <property type="entry name" value="RING/U-box"/>
    <property type="match status" value="1"/>
</dbReference>
<keyword evidence="7" id="KW-1185">Reference proteome</keyword>
<evidence type="ECO:0000259" key="5">
    <source>
        <dbReference type="PROSITE" id="PS50222"/>
    </source>
</evidence>
<dbReference type="Pfam" id="PF13499">
    <property type="entry name" value="EF-hand_7"/>
    <property type="match status" value="1"/>
</dbReference>
<evidence type="ECO:0000256" key="3">
    <source>
        <dbReference type="ARBA" id="ARBA00022833"/>
    </source>
</evidence>
<dbReference type="InterPro" id="IPR001751">
    <property type="entry name" value="S100/CaBP7/8-like_CS"/>
</dbReference>